<dbReference type="Proteomes" id="UP000484381">
    <property type="component" value="Unassembled WGS sequence"/>
</dbReference>
<proteinExistence type="predicted"/>
<name>A0A7X1TIR3_9BURK</name>
<dbReference type="InterPro" id="IPR015422">
    <property type="entry name" value="PyrdxlP-dep_Trfase_small"/>
</dbReference>
<dbReference type="Pfam" id="PF00202">
    <property type="entry name" value="Aminotran_3"/>
    <property type="match status" value="1"/>
</dbReference>
<accession>A0A7X1TIR3</accession>
<dbReference type="SUPFAM" id="SSF53383">
    <property type="entry name" value="PLP-dependent transferases"/>
    <property type="match status" value="1"/>
</dbReference>
<keyword evidence="1 4" id="KW-0032">Aminotransferase</keyword>
<dbReference type="EMBL" id="WHNP01000030">
    <property type="protein sequence ID" value="MPW20489.1"/>
    <property type="molecule type" value="Genomic_DNA"/>
</dbReference>
<reference evidence="4 5" key="1">
    <citation type="submission" date="2019-10" db="EMBL/GenBank/DDBJ databases">
        <title>Paraburkholderia sp. isolated from nodules of Mimosa pudica from Brazilian Atlantic Forest soils.</title>
        <authorList>
            <person name="Paulitsch F."/>
            <person name="Hungria M."/>
            <person name="Dall'Agnol R."/>
        </authorList>
    </citation>
    <scope>NUCLEOTIDE SEQUENCE [LARGE SCALE GENOMIC DNA]</scope>
    <source>
        <strain evidence="4 5">CNPSo 3157</strain>
    </source>
</reference>
<protein>
    <submittedName>
        <fullName evidence="4">Aminotransferase class III-fold pyridoxal phosphate-dependent enzyme</fullName>
    </submittedName>
</protein>
<feature type="region of interest" description="Disordered" evidence="3">
    <location>
        <begin position="1"/>
        <end position="21"/>
    </location>
</feature>
<dbReference type="PANTHER" id="PTHR42684">
    <property type="entry name" value="ADENOSYLMETHIONINE-8-AMINO-7-OXONONANOATE AMINOTRANSFERASE"/>
    <property type="match status" value="1"/>
</dbReference>
<keyword evidence="2 4" id="KW-0808">Transferase</keyword>
<keyword evidence="5" id="KW-1185">Reference proteome</keyword>
<dbReference type="InterPro" id="IPR015424">
    <property type="entry name" value="PyrdxlP-dep_Trfase"/>
</dbReference>
<dbReference type="AlphaFoldDB" id="A0A7X1TIR3"/>
<evidence type="ECO:0000313" key="4">
    <source>
        <dbReference type="EMBL" id="MPW20489.1"/>
    </source>
</evidence>
<evidence type="ECO:0000256" key="3">
    <source>
        <dbReference type="SAM" id="MobiDB-lite"/>
    </source>
</evidence>
<dbReference type="Gene3D" id="3.90.1150.10">
    <property type="entry name" value="Aspartate Aminotransferase, domain 1"/>
    <property type="match status" value="1"/>
</dbReference>
<dbReference type="InterPro" id="IPR005814">
    <property type="entry name" value="Aminotrans_3"/>
</dbReference>
<evidence type="ECO:0000313" key="5">
    <source>
        <dbReference type="Proteomes" id="UP000484381"/>
    </source>
</evidence>
<dbReference type="GO" id="GO:0030170">
    <property type="term" value="F:pyridoxal phosphate binding"/>
    <property type="evidence" value="ECO:0007669"/>
    <property type="project" value="InterPro"/>
</dbReference>
<dbReference type="GO" id="GO:0004015">
    <property type="term" value="F:adenosylmethionine-8-amino-7-oxononanoate transaminase activity"/>
    <property type="evidence" value="ECO:0007669"/>
    <property type="project" value="TreeGrafter"/>
</dbReference>
<evidence type="ECO:0000256" key="2">
    <source>
        <dbReference type="ARBA" id="ARBA00022679"/>
    </source>
</evidence>
<dbReference type="PANTHER" id="PTHR42684:SF1">
    <property type="entry name" value="BETA-ALANINE--PYRUVATE AMINOTRANSFERASE"/>
    <property type="match status" value="1"/>
</dbReference>
<evidence type="ECO:0000256" key="1">
    <source>
        <dbReference type="ARBA" id="ARBA00022576"/>
    </source>
</evidence>
<organism evidence="4 5">
    <name type="scientific">Paraburkholderia franconis</name>
    <dbReference type="NCBI Taxonomy" id="2654983"/>
    <lineage>
        <taxon>Bacteria</taxon>
        <taxon>Pseudomonadati</taxon>
        <taxon>Pseudomonadota</taxon>
        <taxon>Betaproteobacteria</taxon>
        <taxon>Burkholderiales</taxon>
        <taxon>Burkholderiaceae</taxon>
        <taxon>Paraburkholderia</taxon>
    </lineage>
</organism>
<dbReference type="GO" id="GO:0009102">
    <property type="term" value="P:biotin biosynthetic process"/>
    <property type="evidence" value="ECO:0007669"/>
    <property type="project" value="TreeGrafter"/>
</dbReference>
<gene>
    <name evidence="4" type="ORF">GCT13_27310</name>
</gene>
<sequence length="161" mass="17344">MAAAHRSRGGTADSTGRRKVHDTVVNSGAENAIEFFHGYTYTAHPAAAAAAIATLDIYKRDRLYERAKDLSGAFEDAVHELHGSAHVKDIRNLGLVAGVELESRAGAPGARAYEVFLKCFEAGVLVRYTGDILAFSPTLIVDEQKIGQIFSTVRDALRNVA</sequence>
<comment type="caution">
    <text evidence="4">The sequence shown here is derived from an EMBL/GenBank/DDBJ whole genome shotgun (WGS) entry which is preliminary data.</text>
</comment>